<proteinExistence type="predicted"/>
<dbReference type="EMBL" id="LZIN01000036">
    <property type="protein sequence ID" value="OBG07746.1"/>
    <property type="molecule type" value="Genomic_DNA"/>
</dbReference>
<dbReference type="OrthoDB" id="5189801at2"/>
<evidence type="ECO:0000313" key="1">
    <source>
        <dbReference type="EMBL" id="OBG07746.1"/>
    </source>
</evidence>
<gene>
    <name evidence="1" type="ORF">A5771_05330</name>
</gene>
<comment type="caution">
    <text evidence="1">The sequence shown here is derived from an EMBL/GenBank/DDBJ whole genome shotgun (WGS) entry which is preliminary data.</text>
</comment>
<accession>A0A1A2EFQ8</accession>
<evidence type="ECO:0000313" key="2">
    <source>
        <dbReference type="Proteomes" id="UP000093985"/>
    </source>
</evidence>
<name>A0A1A2EFQ8_MYCSD</name>
<protein>
    <submittedName>
        <fullName evidence="1">Peptidase M50</fullName>
    </submittedName>
</protein>
<organism evidence="1 2">
    <name type="scientific">Mycolicibacter sinensis (strain JDM601)</name>
    <name type="common">Mycobacterium sinense</name>
    <dbReference type="NCBI Taxonomy" id="875328"/>
    <lineage>
        <taxon>Bacteria</taxon>
        <taxon>Bacillati</taxon>
        <taxon>Actinomycetota</taxon>
        <taxon>Actinomycetes</taxon>
        <taxon>Mycobacteriales</taxon>
        <taxon>Mycobacteriaceae</taxon>
        <taxon>Mycolicibacter</taxon>
    </lineage>
</organism>
<dbReference type="RefSeq" id="WP_064854509.1">
    <property type="nucleotide sequence ID" value="NZ_LZIM01000050.1"/>
</dbReference>
<sequence>MTAPETVVLLFAGRPLPRPLRGLTTLPVADDAATVDSAIERFRRLVVVGGDAELARVLTRLLRADRLDVEVGYVPKRRAARRAATGTARPVPLIRDETGMVLVGAATWRGADGPLHGEAVVDDTVLFDGDVPGVRIEPVGTAPGLRAGVMSRRGRVRRWATGRAAQLGTTGALVVRDGLAAPRAVKRSTFYRHIEDWLLVR</sequence>
<reference evidence="2" key="1">
    <citation type="submission" date="2016-06" db="EMBL/GenBank/DDBJ databases">
        <authorList>
            <person name="Sutton G."/>
            <person name="Brinkac L."/>
            <person name="Sanka R."/>
            <person name="Adams M."/>
            <person name="Lau E."/>
            <person name="Mehaffy C."/>
            <person name="Tameris M."/>
            <person name="Hatherill M."/>
            <person name="Hanekom W."/>
            <person name="Mahomed H."/>
            <person name="Mcshane H."/>
        </authorList>
    </citation>
    <scope>NUCLEOTIDE SEQUENCE [LARGE SCALE GENOMIC DNA]</scope>
    <source>
        <strain evidence="2">852014-51077_SCH5608930-a</strain>
    </source>
</reference>
<dbReference type="Proteomes" id="UP000093985">
    <property type="component" value="Unassembled WGS sequence"/>
</dbReference>
<dbReference type="AlphaFoldDB" id="A0A1A2EFQ8"/>